<evidence type="ECO:0000313" key="7">
    <source>
        <dbReference type="EMBL" id="MBD8002507.1"/>
    </source>
</evidence>
<dbReference type="Gene3D" id="3.60.21.10">
    <property type="match status" value="1"/>
</dbReference>
<dbReference type="RefSeq" id="WP_191710391.1">
    <property type="nucleotide sequence ID" value="NZ_JACSPQ010000010.1"/>
</dbReference>
<sequence>MEQRPYYRTVVLSDIHLGTTHSKVNEASDFLSSVDCERLILNGDIIDGWNLQKSGVKKWKPEHTRFFKIIMNMMEKHGTEVIYVRGNHDDFLDSLVPLRFGNIQIVKDYMLESNGRYYFVTHGDVFDRVTTEMKWLAKLGDIGYTLLLWLNGLYNRYRVKHGKPYYSLSQAIKQKVKTAVSYISDFERVLVSFARARECDGVICGHIHHPENSMIDGIHYLNSGDWVETLSALTEDNEGNWQVMYYSDFALRESGSNVLALNIAS</sequence>
<reference evidence="7 8" key="1">
    <citation type="submission" date="2020-08" db="EMBL/GenBank/DDBJ databases">
        <title>A Genomic Blueprint of the Chicken Gut Microbiome.</title>
        <authorList>
            <person name="Gilroy R."/>
            <person name="Ravi A."/>
            <person name="Getino M."/>
            <person name="Pursley I."/>
            <person name="Horton D.L."/>
            <person name="Alikhan N.-F."/>
            <person name="Baker D."/>
            <person name="Gharbi K."/>
            <person name="Hall N."/>
            <person name="Watson M."/>
            <person name="Adriaenssens E.M."/>
            <person name="Foster-Nyarko E."/>
            <person name="Jarju S."/>
            <person name="Secka A."/>
            <person name="Antonio M."/>
            <person name="Oren A."/>
            <person name="Chaudhuri R."/>
            <person name="La Ragione R.M."/>
            <person name="Hildebrand F."/>
            <person name="Pallen M.J."/>
        </authorList>
    </citation>
    <scope>NUCLEOTIDE SEQUENCE [LARGE SCALE GENOMIC DNA]</scope>
    <source>
        <strain evidence="7 8">Sa1YUN3</strain>
    </source>
</reference>
<evidence type="ECO:0000256" key="3">
    <source>
        <dbReference type="ARBA" id="ARBA00022723"/>
    </source>
</evidence>
<dbReference type="EMBL" id="JACSPQ010000010">
    <property type="protein sequence ID" value="MBD8002507.1"/>
    <property type="molecule type" value="Genomic_DNA"/>
</dbReference>
<evidence type="ECO:0000313" key="8">
    <source>
        <dbReference type="Proteomes" id="UP000616346"/>
    </source>
</evidence>
<protein>
    <submittedName>
        <fullName evidence="7">UDP-2,3-diacylglucosamine diphosphatase</fullName>
    </submittedName>
</protein>
<evidence type="ECO:0000256" key="4">
    <source>
        <dbReference type="ARBA" id="ARBA00023136"/>
    </source>
</evidence>
<keyword evidence="8" id="KW-1185">Reference proteome</keyword>
<dbReference type="Pfam" id="PF00149">
    <property type="entry name" value="Metallophos"/>
    <property type="match status" value="1"/>
</dbReference>
<dbReference type="SUPFAM" id="SSF56300">
    <property type="entry name" value="Metallo-dependent phosphatases"/>
    <property type="match status" value="1"/>
</dbReference>
<accession>A0ABR8VCK3</accession>
<dbReference type="Proteomes" id="UP000616346">
    <property type="component" value="Unassembled WGS sequence"/>
</dbReference>
<dbReference type="InterPro" id="IPR043461">
    <property type="entry name" value="LpxH-like"/>
</dbReference>
<keyword evidence="2" id="KW-0997">Cell inner membrane</keyword>
<keyword evidence="1" id="KW-1003">Cell membrane</keyword>
<keyword evidence="5" id="KW-0464">Manganese</keyword>
<dbReference type="InterPro" id="IPR029052">
    <property type="entry name" value="Metallo-depent_PP-like"/>
</dbReference>
<gene>
    <name evidence="7" type="ORF">H9626_09835</name>
</gene>
<organism evidence="7 8">
    <name type="scientific">Phocaeicola faecium</name>
    <dbReference type="NCBI Taxonomy" id="2762213"/>
    <lineage>
        <taxon>Bacteria</taxon>
        <taxon>Pseudomonadati</taxon>
        <taxon>Bacteroidota</taxon>
        <taxon>Bacteroidia</taxon>
        <taxon>Bacteroidales</taxon>
        <taxon>Bacteroidaceae</taxon>
        <taxon>Phocaeicola</taxon>
    </lineage>
</organism>
<name>A0ABR8VCK3_9BACT</name>
<dbReference type="CDD" id="cd07398">
    <property type="entry name" value="MPP_YbbF-LpxH"/>
    <property type="match status" value="1"/>
</dbReference>
<keyword evidence="3" id="KW-0479">Metal-binding</keyword>
<proteinExistence type="predicted"/>
<dbReference type="PANTHER" id="PTHR34990:SF2">
    <property type="entry name" value="BLL8164 PROTEIN"/>
    <property type="match status" value="1"/>
</dbReference>
<comment type="caution">
    <text evidence="7">The sequence shown here is derived from an EMBL/GenBank/DDBJ whole genome shotgun (WGS) entry which is preliminary data.</text>
</comment>
<evidence type="ECO:0000256" key="1">
    <source>
        <dbReference type="ARBA" id="ARBA00022475"/>
    </source>
</evidence>
<evidence type="ECO:0000256" key="2">
    <source>
        <dbReference type="ARBA" id="ARBA00022519"/>
    </source>
</evidence>
<keyword evidence="4" id="KW-0472">Membrane</keyword>
<evidence type="ECO:0000256" key="5">
    <source>
        <dbReference type="ARBA" id="ARBA00023211"/>
    </source>
</evidence>
<dbReference type="InterPro" id="IPR004843">
    <property type="entry name" value="Calcineurin-like_PHP"/>
</dbReference>
<dbReference type="PANTHER" id="PTHR34990">
    <property type="entry name" value="UDP-2,3-DIACYLGLUCOSAMINE HYDROLASE-RELATED"/>
    <property type="match status" value="1"/>
</dbReference>
<feature type="domain" description="Calcineurin-like phosphoesterase" evidence="6">
    <location>
        <begin position="8"/>
        <end position="210"/>
    </location>
</feature>
<evidence type="ECO:0000259" key="6">
    <source>
        <dbReference type="Pfam" id="PF00149"/>
    </source>
</evidence>